<dbReference type="InterPro" id="IPR036890">
    <property type="entry name" value="HATPase_C_sf"/>
</dbReference>
<evidence type="ECO:0000313" key="5">
    <source>
        <dbReference type="Proteomes" id="UP000656881"/>
    </source>
</evidence>
<name>A0ABQ2LH00_9ACTN</name>
<evidence type="ECO:0000256" key="1">
    <source>
        <dbReference type="ARBA" id="ARBA00022527"/>
    </source>
</evidence>
<dbReference type="InterPro" id="IPR050267">
    <property type="entry name" value="Anti-sigma-factor_SerPK"/>
</dbReference>
<dbReference type="PANTHER" id="PTHR35526">
    <property type="entry name" value="ANTI-SIGMA-F FACTOR RSBW-RELATED"/>
    <property type="match status" value="1"/>
</dbReference>
<protein>
    <recommendedName>
        <fullName evidence="3">Histidine kinase/HSP90-like ATPase domain-containing protein</fullName>
    </recommendedName>
</protein>
<organism evidence="4 5">
    <name type="scientific">Streptomyces lasiicapitis</name>
    <dbReference type="NCBI Taxonomy" id="1923961"/>
    <lineage>
        <taxon>Bacteria</taxon>
        <taxon>Bacillati</taxon>
        <taxon>Actinomycetota</taxon>
        <taxon>Actinomycetes</taxon>
        <taxon>Kitasatosporales</taxon>
        <taxon>Streptomycetaceae</taxon>
        <taxon>Streptomyces</taxon>
    </lineage>
</organism>
<dbReference type="Proteomes" id="UP000656881">
    <property type="component" value="Unassembled WGS sequence"/>
</dbReference>
<dbReference type="InterPro" id="IPR003594">
    <property type="entry name" value="HATPase_dom"/>
</dbReference>
<comment type="caution">
    <text evidence="4">The sequence shown here is derived from an EMBL/GenBank/DDBJ whole genome shotgun (WGS) entry which is preliminary data.</text>
</comment>
<feature type="region of interest" description="Disordered" evidence="2">
    <location>
        <begin position="1"/>
        <end position="24"/>
    </location>
</feature>
<keyword evidence="1" id="KW-0808">Transferase</keyword>
<dbReference type="Pfam" id="PF13581">
    <property type="entry name" value="HATPase_c_2"/>
    <property type="match status" value="1"/>
</dbReference>
<evidence type="ECO:0000256" key="2">
    <source>
        <dbReference type="SAM" id="MobiDB-lite"/>
    </source>
</evidence>
<dbReference type="PANTHER" id="PTHR35526:SF3">
    <property type="entry name" value="ANTI-SIGMA-F FACTOR RSBW"/>
    <property type="match status" value="1"/>
</dbReference>
<dbReference type="SUPFAM" id="SSF55874">
    <property type="entry name" value="ATPase domain of HSP90 chaperone/DNA topoisomerase II/histidine kinase"/>
    <property type="match status" value="1"/>
</dbReference>
<dbReference type="CDD" id="cd16936">
    <property type="entry name" value="HATPase_RsbW-like"/>
    <property type="match status" value="1"/>
</dbReference>
<accession>A0ABQ2LH00</accession>
<gene>
    <name evidence="4" type="ORF">GCM10012286_00270</name>
</gene>
<sequence>MRLNGPARNRSCMTSSPLALPSPPLPTHDWSSSYPMTPASARLARTHTRRRLTSWQWQGDIDDALLVVSELVANAARHGKVAGHHLWLRLALAEDGGLIVDVSDPVPEFPGFGTGVWAGVAPGEGGRGLLVVRQLSRHVGWFPRHERGKTVRARLAGP</sequence>
<proteinExistence type="predicted"/>
<feature type="domain" description="Histidine kinase/HSP90-like ATPase" evidence="3">
    <location>
        <begin position="37"/>
        <end position="154"/>
    </location>
</feature>
<keyword evidence="1" id="KW-0418">Kinase</keyword>
<dbReference type="EMBL" id="BMNG01000001">
    <property type="protein sequence ID" value="GGO33129.1"/>
    <property type="molecule type" value="Genomic_DNA"/>
</dbReference>
<evidence type="ECO:0000313" key="4">
    <source>
        <dbReference type="EMBL" id="GGO33129.1"/>
    </source>
</evidence>
<dbReference type="Gene3D" id="3.30.565.10">
    <property type="entry name" value="Histidine kinase-like ATPase, C-terminal domain"/>
    <property type="match status" value="1"/>
</dbReference>
<evidence type="ECO:0000259" key="3">
    <source>
        <dbReference type="Pfam" id="PF13581"/>
    </source>
</evidence>
<keyword evidence="5" id="KW-1185">Reference proteome</keyword>
<reference evidence="5" key="1">
    <citation type="journal article" date="2019" name="Int. J. Syst. Evol. Microbiol.">
        <title>The Global Catalogue of Microorganisms (GCM) 10K type strain sequencing project: providing services to taxonomists for standard genome sequencing and annotation.</title>
        <authorList>
            <consortium name="The Broad Institute Genomics Platform"/>
            <consortium name="The Broad Institute Genome Sequencing Center for Infectious Disease"/>
            <person name="Wu L."/>
            <person name="Ma J."/>
        </authorList>
    </citation>
    <scope>NUCLEOTIDE SEQUENCE [LARGE SCALE GENOMIC DNA]</scope>
    <source>
        <strain evidence="5">CGMCC 4.7349</strain>
    </source>
</reference>
<keyword evidence="1" id="KW-0723">Serine/threonine-protein kinase</keyword>